<evidence type="ECO:0000256" key="6">
    <source>
        <dbReference type="ARBA" id="ARBA00023170"/>
    </source>
</evidence>
<evidence type="ECO:0000256" key="8">
    <source>
        <dbReference type="RuleBase" id="RU000688"/>
    </source>
</evidence>
<dbReference type="Gene3D" id="1.20.1070.10">
    <property type="entry name" value="Rhodopsin 7-helix transmembrane proteins"/>
    <property type="match status" value="1"/>
</dbReference>
<dbReference type="InterPro" id="IPR017452">
    <property type="entry name" value="GPCR_Rhodpsn_7TM"/>
</dbReference>
<dbReference type="SUPFAM" id="SSF81321">
    <property type="entry name" value="Family A G protein-coupled receptor-like"/>
    <property type="match status" value="1"/>
</dbReference>
<dbReference type="PRINTS" id="PR00237">
    <property type="entry name" value="GPCRRHODOPSN"/>
</dbReference>
<dbReference type="GO" id="GO:0016020">
    <property type="term" value="C:membrane"/>
    <property type="evidence" value="ECO:0007669"/>
    <property type="project" value="UniProtKB-SubCell"/>
</dbReference>
<keyword evidence="5 9" id="KW-0472">Membrane</keyword>
<dbReference type="PANTHER" id="PTHR24240">
    <property type="entry name" value="OPSIN"/>
    <property type="match status" value="1"/>
</dbReference>
<feature type="transmembrane region" description="Helical" evidence="9">
    <location>
        <begin position="27"/>
        <end position="51"/>
    </location>
</feature>
<proteinExistence type="inferred from homology"/>
<dbReference type="Proteomes" id="UP001634394">
    <property type="component" value="Unassembled WGS sequence"/>
</dbReference>
<name>A0ABD3WVW2_SINWO</name>
<protein>
    <recommendedName>
        <fullName evidence="10">G-protein coupled receptors family 1 profile domain-containing protein</fullName>
    </recommendedName>
</protein>
<evidence type="ECO:0000256" key="1">
    <source>
        <dbReference type="ARBA" id="ARBA00004141"/>
    </source>
</evidence>
<dbReference type="InterPro" id="IPR050125">
    <property type="entry name" value="GPCR_opsins"/>
</dbReference>
<dbReference type="GO" id="GO:0004930">
    <property type="term" value="F:G protein-coupled receptor activity"/>
    <property type="evidence" value="ECO:0007669"/>
    <property type="project" value="UniProtKB-KW"/>
</dbReference>
<feature type="transmembrane region" description="Helical" evidence="9">
    <location>
        <begin position="136"/>
        <end position="158"/>
    </location>
</feature>
<keyword evidence="3 9" id="KW-1133">Transmembrane helix</keyword>
<evidence type="ECO:0000256" key="5">
    <source>
        <dbReference type="ARBA" id="ARBA00023136"/>
    </source>
</evidence>
<keyword evidence="12" id="KW-1185">Reference proteome</keyword>
<evidence type="ECO:0000256" key="2">
    <source>
        <dbReference type="ARBA" id="ARBA00022692"/>
    </source>
</evidence>
<feature type="transmembrane region" description="Helical" evidence="9">
    <location>
        <begin position="187"/>
        <end position="210"/>
    </location>
</feature>
<evidence type="ECO:0000313" key="11">
    <source>
        <dbReference type="EMBL" id="KAL3876908.1"/>
    </source>
</evidence>
<feature type="transmembrane region" description="Helical" evidence="9">
    <location>
        <begin position="103"/>
        <end position="124"/>
    </location>
</feature>
<reference evidence="11 12" key="1">
    <citation type="submission" date="2024-11" db="EMBL/GenBank/DDBJ databases">
        <title>Chromosome-level genome assembly of the freshwater bivalve Anodonta woodiana.</title>
        <authorList>
            <person name="Chen X."/>
        </authorList>
    </citation>
    <scope>NUCLEOTIDE SEQUENCE [LARGE SCALE GENOMIC DNA]</scope>
    <source>
        <strain evidence="11">MN2024</strain>
        <tissue evidence="11">Gills</tissue>
    </source>
</reference>
<dbReference type="InterPro" id="IPR000276">
    <property type="entry name" value="GPCR_Rhodpsn"/>
</dbReference>
<comment type="caution">
    <text evidence="11">The sequence shown here is derived from an EMBL/GenBank/DDBJ whole genome shotgun (WGS) entry which is preliminary data.</text>
</comment>
<dbReference type="PROSITE" id="PS00237">
    <property type="entry name" value="G_PROTEIN_RECEP_F1_1"/>
    <property type="match status" value="1"/>
</dbReference>
<gene>
    <name evidence="11" type="ORF">ACJMK2_034689</name>
</gene>
<organism evidence="11 12">
    <name type="scientific">Sinanodonta woodiana</name>
    <name type="common">Chinese pond mussel</name>
    <name type="synonym">Anodonta woodiana</name>
    <dbReference type="NCBI Taxonomy" id="1069815"/>
    <lineage>
        <taxon>Eukaryota</taxon>
        <taxon>Metazoa</taxon>
        <taxon>Spiralia</taxon>
        <taxon>Lophotrochozoa</taxon>
        <taxon>Mollusca</taxon>
        <taxon>Bivalvia</taxon>
        <taxon>Autobranchia</taxon>
        <taxon>Heteroconchia</taxon>
        <taxon>Palaeoheterodonta</taxon>
        <taxon>Unionida</taxon>
        <taxon>Unionoidea</taxon>
        <taxon>Unionidae</taxon>
        <taxon>Unioninae</taxon>
        <taxon>Sinanodonta</taxon>
    </lineage>
</organism>
<comment type="similarity">
    <text evidence="8">Belongs to the G-protein coupled receptor 1 family.</text>
</comment>
<evidence type="ECO:0000313" key="12">
    <source>
        <dbReference type="Proteomes" id="UP001634394"/>
    </source>
</evidence>
<evidence type="ECO:0000256" key="3">
    <source>
        <dbReference type="ARBA" id="ARBA00022989"/>
    </source>
</evidence>
<feature type="transmembrane region" description="Helical" evidence="9">
    <location>
        <begin position="246"/>
        <end position="269"/>
    </location>
</feature>
<keyword evidence="2 8" id="KW-0812">Transmembrane</keyword>
<sequence length="375" mass="42632">MINVSDVNVWRDTIIRHPLYPHFAHTISGVILLFVFVMATLENSLVLVLFLRKKQLRSSTNMFIIALTVCDLFMALIPVPISMTASFLGGWPYGQSVCHLEGFMVYCFGLSSLYLLMAISWNRYFVIARQLQANRITNRVAGLSIFGCFVGGFLWSSFPFLGWSEYGLEGALTSCGIRWDIKSQATLSYVIAIFCFCFIFPIGGMIFCYFKIYMTVRRISRNYISKSNRRLAFRNMATEKKMAKTILAMIGVYFVCWTPYAIVSFWAGFADVNTLPVWAQSAPALIAKTGTMWNPLVYVATNKQFRAAFVDAIPCRRLRERLGHAEHICNQVNTRHEPTWNEMSVFASVRKSHSSNDEIQLEKLISNKTSTSTSL</sequence>
<dbReference type="EMBL" id="JBJQND010000005">
    <property type="protein sequence ID" value="KAL3876908.1"/>
    <property type="molecule type" value="Genomic_DNA"/>
</dbReference>
<dbReference type="CDD" id="cd14969">
    <property type="entry name" value="7tmA_Opsins_type2_animals"/>
    <property type="match status" value="1"/>
</dbReference>
<evidence type="ECO:0000259" key="10">
    <source>
        <dbReference type="PROSITE" id="PS50262"/>
    </source>
</evidence>
<feature type="transmembrane region" description="Helical" evidence="9">
    <location>
        <begin position="63"/>
        <end position="83"/>
    </location>
</feature>
<keyword evidence="4 8" id="KW-0297">G-protein coupled receptor</keyword>
<evidence type="ECO:0000256" key="7">
    <source>
        <dbReference type="ARBA" id="ARBA00023224"/>
    </source>
</evidence>
<keyword evidence="6 8" id="KW-0675">Receptor</keyword>
<dbReference type="AlphaFoldDB" id="A0ABD3WVW2"/>
<feature type="domain" description="G-protein coupled receptors family 1 profile" evidence="10">
    <location>
        <begin position="42"/>
        <end position="298"/>
    </location>
</feature>
<evidence type="ECO:0000256" key="9">
    <source>
        <dbReference type="SAM" id="Phobius"/>
    </source>
</evidence>
<comment type="subcellular location">
    <subcellularLocation>
        <location evidence="1">Membrane</location>
        <topology evidence="1">Multi-pass membrane protein</topology>
    </subcellularLocation>
</comment>
<dbReference type="PROSITE" id="PS50262">
    <property type="entry name" value="G_PROTEIN_RECEP_F1_2"/>
    <property type="match status" value="1"/>
</dbReference>
<accession>A0ABD3WVW2</accession>
<dbReference type="Pfam" id="PF00001">
    <property type="entry name" value="7tm_1"/>
    <property type="match status" value="1"/>
</dbReference>
<evidence type="ECO:0000256" key="4">
    <source>
        <dbReference type="ARBA" id="ARBA00023040"/>
    </source>
</evidence>
<keyword evidence="7 8" id="KW-0807">Transducer</keyword>